<dbReference type="Gene3D" id="1.20.1070.10">
    <property type="entry name" value="Rhodopsin 7-helix transmembrane proteins"/>
    <property type="match status" value="2"/>
</dbReference>
<dbReference type="EMBL" id="HG994585">
    <property type="protein sequence ID" value="CAF2985901.1"/>
    <property type="molecule type" value="Genomic_DNA"/>
</dbReference>
<evidence type="ECO:0000256" key="2">
    <source>
        <dbReference type="ARBA" id="ARBA00022692"/>
    </source>
</evidence>
<sequence length="438" mass="50601">MCCWCLTSCELPMRIQMKIHAVILWLVLAIPSLVLTFILYFSSTDLESNESFDGSIESSPTHNYTCYENYTVYIEIWYTAKSRFDNHLYGYEHLHHCCKLSLSGSASLVQNPISIFSLWPFGHIAITASVLMVVAVSAERYLAICRPLQYKPSPSFYVFLVMFISFSVNAGKFLEYRWYDYFDKVTNTTTLYADITTLMKNEHYLLLFSITEFMQKFESQQNSGKKTSSNCGYIGHSTNVPRVTTAPFRRNVNQPFIRPNSTFCGKSGHGSSERSTKLLVGIVVVFLVCQCIRLAIQIDAVIHPHIMNGDHFQYCYAKDRLFSPFIVYVLTCFNSFCLVLNSSINFIVYCVVGRSFRYTLFEMCSRKPRNNNFFMETTQISKHRHLNIIEHDRKDEYRLTTQLSIRDQPRSSVLSNYDIVVEPQNDIIEMSSMSLKMS</sequence>
<comment type="subcellular location">
    <subcellularLocation>
        <location evidence="1">Membrane</location>
    </subcellularLocation>
</comment>
<evidence type="ECO:0000256" key="3">
    <source>
        <dbReference type="ARBA" id="ARBA00022989"/>
    </source>
</evidence>
<comment type="similarity">
    <text evidence="5">Belongs to the G-protein coupled receptor 1 family.</text>
</comment>
<dbReference type="GO" id="GO:0004930">
    <property type="term" value="F:G protein-coupled receptor activity"/>
    <property type="evidence" value="ECO:0007669"/>
    <property type="project" value="UniProtKB-KW"/>
</dbReference>
<dbReference type="OrthoDB" id="6362912at2759"/>
<dbReference type="AlphaFoldDB" id="A0A7R8HCA0"/>
<dbReference type="PANTHER" id="PTHR46641">
    <property type="entry name" value="FMRFAMIDE RECEPTOR-RELATED"/>
    <property type="match status" value="1"/>
</dbReference>
<evidence type="ECO:0000313" key="6">
    <source>
        <dbReference type="EMBL" id="CAF2985901.1"/>
    </source>
</evidence>
<protein>
    <submittedName>
        <fullName evidence="6">(salmon louse) hypothetical protein</fullName>
    </submittedName>
</protein>
<dbReference type="GO" id="GO:0016020">
    <property type="term" value="C:membrane"/>
    <property type="evidence" value="ECO:0007669"/>
    <property type="project" value="UniProtKB-SubCell"/>
</dbReference>
<evidence type="ECO:0000256" key="1">
    <source>
        <dbReference type="ARBA" id="ARBA00004370"/>
    </source>
</evidence>
<evidence type="ECO:0000256" key="5">
    <source>
        <dbReference type="RuleBase" id="RU000688"/>
    </source>
</evidence>
<gene>
    <name evidence="6" type="ORF">LSAA_11561</name>
</gene>
<dbReference type="PANTHER" id="PTHR46641:SF2">
    <property type="entry name" value="FMRFAMIDE RECEPTOR"/>
    <property type="match status" value="1"/>
</dbReference>
<dbReference type="SUPFAM" id="SSF81321">
    <property type="entry name" value="Family A G protein-coupled receptor-like"/>
    <property type="match status" value="1"/>
</dbReference>
<keyword evidence="7" id="KW-1185">Reference proteome</keyword>
<dbReference type="PROSITE" id="PS00237">
    <property type="entry name" value="G_PROTEIN_RECEP_F1_1"/>
    <property type="match status" value="1"/>
</dbReference>
<dbReference type="Proteomes" id="UP000675881">
    <property type="component" value="Chromosome 6"/>
</dbReference>
<evidence type="ECO:0000256" key="4">
    <source>
        <dbReference type="ARBA" id="ARBA00023136"/>
    </source>
</evidence>
<name>A0A7R8HCA0_LEPSM</name>
<dbReference type="InterPro" id="IPR052954">
    <property type="entry name" value="GPCR-Ligand_Int"/>
</dbReference>
<keyword evidence="5" id="KW-0807">Transducer</keyword>
<keyword evidence="3" id="KW-1133">Transmembrane helix</keyword>
<accession>A0A7R8HCA0</accession>
<reference evidence="6" key="1">
    <citation type="submission" date="2021-02" db="EMBL/GenBank/DDBJ databases">
        <authorList>
            <person name="Bekaert M."/>
        </authorList>
    </citation>
    <scope>NUCLEOTIDE SEQUENCE</scope>
    <source>
        <strain evidence="6">IoA-00</strain>
    </source>
</reference>
<dbReference type="InterPro" id="IPR000276">
    <property type="entry name" value="GPCR_Rhodpsn"/>
</dbReference>
<keyword evidence="5" id="KW-0675">Receptor</keyword>
<organism evidence="6 7">
    <name type="scientific">Lepeophtheirus salmonis</name>
    <name type="common">Salmon louse</name>
    <name type="synonym">Caligus salmonis</name>
    <dbReference type="NCBI Taxonomy" id="72036"/>
    <lineage>
        <taxon>Eukaryota</taxon>
        <taxon>Metazoa</taxon>
        <taxon>Ecdysozoa</taxon>
        <taxon>Arthropoda</taxon>
        <taxon>Crustacea</taxon>
        <taxon>Multicrustacea</taxon>
        <taxon>Hexanauplia</taxon>
        <taxon>Copepoda</taxon>
        <taxon>Siphonostomatoida</taxon>
        <taxon>Caligidae</taxon>
        <taxon>Lepeophtheirus</taxon>
    </lineage>
</organism>
<proteinExistence type="inferred from homology"/>
<keyword evidence="2 5" id="KW-0812">Transmembrane</keyword>
<keyword evidence="5" id="KW-0297">G-protein coupled receptor</keyword>
<keyword evidence="4" id="KW-0472">Membrane</keyword>
<dbReference type="PRINTS" id="PR00237">
    <property type="entry name" value="GPCRRHODOPSN"/>
</dbReference>
<evidence type="ECO:0000313" key="7">
    <source>
        <dbReference type="Proteomes" id="UP000675881"/>
    </source>
</evidence>